<feature type="compositionally biased region" description="Low complexity" evidence="1">
    <location>
        <begin position="151"/>
        <end position="183"/>
    </location>
</feature>
<dbReference type="Proteomes" id="UP000186601">
    <property type="component" value="Unassembled WGS sequence"/>
</dbReference>
<keyword evidence="2" id="KW-0812">Transmembrane</keyword>
<name>A0A2R6S3C7_9APHY</name>
<proteinExistence type="predicted"/>
<dbReference type="EMBL" id="MLYV02000108">
    <property type="protein sequence ID" value="PSS36786.1"/>
    <property type="molecule type" value="Genomic_DNA"/>
</dbReference>
<evidence type="ECO:0000256" key="2">
    <source>
        <dbReference type="SAM" id="Phobius"/>
    </source>
</evidence>
<dbReference type="STRING" id="98765.A0A2R6S3C7"/>
<accession>A0A2R6S3C7</accession>
<sequence length="183" mass="20655">TIRERNGFSHEVFPKWFKLPITIYSNNQGAIALSKDDRFHTRTKHIDIRFHFVRQYVEDGTLSITYLPTDRMLADALTKALAGPQLTKLAAYISISPRRIMCGIAFTALVIFIITTLIGMHVYVVTQFIAIMNRLVQDGNARHNEDYRWSTTTNNNNAGGWGDSSAGWGTTNNDGWGTTNDKN</sequence>
<evidence type="ECO:0000313" key="4">
    <source>
        <dbReference type="Proteomes" id="UP000186601"/>
    </source>
</evidence>
<evidence type="ECO:0000256" key="1">
    <source>
        <dbReference type="SAM" id="MobiDB-lite"/>
    </source>
</evidence>
<gene>
    <name evidence="3" type="ORF">PHLCEN_2v1417</name>
</gene>
<evidence type="ECO:0000313" key="3">
    <source>
        <dbReference type="EMBL" id="PSS36786.1"/>
    </source>
</evidence>
<feature type="non-terminal residue" evidence="3">
    <location>
        <position position="1"/>
    </location>
</feature>
<keyword evidence="4" id="KW-1185">Reference proteome</keyword>
<keyword evidence="2" id="KW-0472">Membrane</keyword>
<protein>
    <submittedName>
        <fullName evidence="3">Uncharacterized protein</fullName>
    </submittedName>
</protein>
<dbReference type="CDD" id="cd09272">
    <property type="entry name" value="RNase_HI_RT_Ty1"/>
    <property type="match status" value="1"/>
</dbReference>
<reference evidence="3 4" key="1">
    <citation type="submission" date="2018-02" db="EMBL/GenBank/DDBJ databases">
        <title>Genome sequence of the basidiomycete white-rot fungus Phlebia centrifuga.</title>
        <authorList>
            <person name="Granchi Z."/>
            <person name="Peng M."/>
            <person name="de Vries R.P."/>
            <person name="Hilden K."/>
            <person name="Makela M.R."/>
            <person name="Grigoriev I."/>
            <person name="Riley R."/>
        </authorList>
    </citation>
    <scope>NUCLEOTIDE SEQUENCE [LARGE SCALE GENOMIC DNA]</scope>
    <source>
        <strain evidence="3 4">FBCC195</strain>
    </source>
</reference>
<organism evidence="3 4">
    <name type="scientific">Hermanssonia centrifuga</name>
    <dbReference type="NCBI Taxonomy" id="98765"/>
    <lineage>
        <taxon>Eukaryota</taxon>
        <taxon>Fungi</taxon>
        <taxon>Dikarya</taxon>
        <taxon>Basidiomycota</taxon>
        <taxon>Agaricomycotina</taxon>
        <taxon>Agaricomycetes</taxon>
        <taxon>Polyporales</taxon>
        <taxon>Meruliaceae</taxon>
        <taxon>Hermanssonia</taxon>
    </lineage>
</organism>
<feature type="transmembrane region" description="Helical" evidence="2">
    <location>
        <begin position="100"/>
        <end position="124"/>
    </location>
</feature>
<keyword evidence="2" id="KW-1133">Transmembrane helix</keyword>
<feature type="region of interest" description="Disordered" evidence="1">
    <location>
        <begin position="147"/>
        <end position="183"/>
    </location>
</feature>
<dbReference type="AlphaFoldDB" id="A0A2R6S3C7"/>
<comment type="caution">
    <text evidence="3">The sequence shown here is derived from an EMBL/GenBank/DDBJ whole genome shotgun (WGS) entry which is preliminary data.</text>
</comment>
<dbReference type="OrthoDB" id="3344688at2759"/>